<dbReference type="InterPro" id="IPR032828">
    <property type="entry name" value="PolyA_RNA-bd"/>
</dbReference>
<evidence type="ECO:0000313" key="3">
    <source>
        <dbReference type="Proteomes" id="UP000250235"/>
    </source>
</evidence>
<dbReference type="SUPFAM" id="SSF81891">
    <property type="entry name" value="Poly A polymerase C-terminal region-like"/>
    <property type="match status" value="1"/>
</dbReference>
<dbReference type="AlphaFoldDB" id="A0A2Z7BCE4"/>
<dbReference type="InterPro" id="IPR052191">
    <property type="entry name" value="tRNA_ntf/polyA_polymerase_I"/>
</dbReference>
<dbReference type="Proteomes" id="UP000250235">
    <property type="component" value="Unassembled WGS sequence"/>
</dbReference>
<organism evidence="2 3">
    <name type="scientific">Dorcoceras hygrometricum</name>
    <dbReference type="NCBI Taxonomy" id="472368"/>
    <lineage>
        <taxon>Eukaryota</taxon>
        <taxon>Viridiplantae</taxon>
        <taxon>Streptophyta</taxon>
        <taxon>Embryophyta</taxon>
        <taxon>Tracheophyta</taxon>
        <taxon>Spermatophyta</taxon>
        <taxon>Magnoliopsida</taxon>
        <taxon>eudicotyledons</taxon>
        <taxon>Gunneridae</taxon>
        <taxon>Pentapetalae</taxon>
        <taxon>asterids</taxon>
        <taxon>lamiids</taxon>
        <taxon>Lamiales</taxon>
        <taxon>Gesneriaceae</taxon>
        <taxon>Didymocarpoideae</taxon>
        <taxon>Trichosporeae</taxon>
        <taxon>Loxocarpinae</taxon>
        <taxon>Dorcoceras</taxon>
    </lineage>
</organism>
<proteinExistence type="predicted"/>
<keyword evidence="3" id="KW-1185">Reference proteome</keyword>
<accession>A0A2Z7BCE4</accession>
<reference evidence="2 3" key="1">
    <citation type="journal article" date="2015" name="Proc. Natl. Acad. Sci. U.S.A.">
        <title>The resurrection genome of Boea hygrometrica: A blueprint for survival of dehydration.</title>
        <authorList>
            <person name="Xiao L."/>
            <person name="Yang G."/>
            <person name="Zhang L."/>
            <person name="Yang X."/>
            <person name="Zhao S."/>
            <person name="Ji Z."/>
            <person name="Zhou Q."/>
            <person name="Hu M."/>
            <person name="Wang Y."/>
            <person name="Chen M."/>
            <person name="Xu Y."/>
            <person name="Jin H."/>
            <person name="Xiao X."/>
            <person name="Hu G."/>
            <person name="Bao F."/>
            <person name="Hu Y."/>
            <person name="Wan P."/>
            <person name="Li L."/>
            <person name="Deng X."/>
            <person name="Kuang T."/>
            <person name="Xiang C."/>
            <person name="Zhu J.K."/>
            <person name="Oliver M.J."/>
            <person name="He Y."/>
        </authorList>
    </citation>
    <scope>NUCLEOTIDE SEQUENCE [LARGE SCALE GENOMIC DNA]</scope>
    <source>
        <strain evidence="3">cv. XS01</strain>
    </source>
</reference>
<dbReference type="PANTHER" id="PTHR43051">
    <property type="entry name" value="POLYNUCLEOTIDE ADENYLYLTRANSFERASE FAMILY PROTEIN"/>
    <property type="match status" value="1"/>
</dbReference>
<sequence length="472" mass="52998">MADLTSRTLRTIIPAHLSFKDDQARILRGLRLAARLDLSFSREVEAAICKLFSSVAGLSKSRIHLEMNYMLSYGAAEPSLLLLKRFNLLEILLPFNAAYLSEQAKNGLGLRSSMLMKLFSNLDKLITCDRPCDERLWVALLAFHLALFCNPQNVAVVLSLASFFCHGTWEESANFARQHAHVARIYVPEIVAGFDFLSDDEVAERVANFSVRLKESVDVFTSMDCLLKSMARFPEFSCSGLVSVPRKLGQRVKDVFDVLLEDVRSLKAYKKGRDVGYGLLKAGDIHEIRFVLGKIIINTLVCGATKDMAEGGEDIIPSVDPLQNFEVHEEIRDKNMHGMLESSYKLLPDIDSKVRLLGENVVIEVEDKLTGRSKTTVTSQLNPLVENKQDLSKRNCQDVTSKCHKVSSESKGHLLKDYRCKDYGKSKTFQLPENTVSEKYKTISPTQRIDEDKQVTAKVPRAVGTLLSKLFK</sequence>
<evidence type="ECO:0000313" key="2">
    <source>
        <dbReference type="EMBL" id="KZV29479.1"/>
    </source>
</evidence>
<dbReference type="Gene3D" id="1.10.3090.10">
    <property type="entry name" value="cca-adding enzyme, domain 2"/>
    <property type="match status" value="1"/>
</dbReference>
<gene>
    <name evidence="2" type="ORF">F511_03764</name>
</gene>
<evidence type="ECO:0000259" key="1">
    <source>
        <dbReference type="Pfam" id="PF12627"/>
    </source>
</evidence>
<protein>
    <recommendedName>
        <fullName evidence="1">tRNA nucleotidyltransferase/poly(A) polymerase RNA and SrmB- binding domain-containing protein</fullName>
    </recommendedName>
</protein>
<name>A0A2Z7BCE4_9LAMI</name>
<dbReference type="Pfam" id="PF12627">
    <property type="entry name" value="PolyA_pol_RNAbd"/>
    <property type="match status" value="1"/>
</dbReference>
<dbReference type="OrthoDB" id="445712at2759"/>
<dbReference type="PANTHER" id="PTHR43051:SF1">
    <property type="entry name" value="POLYNUCLEOTIDE ADENYLYLTRANSFERASE FAMILY PROTEIN"/>
    <property type="match status" value="1"/>
</dbReference>
<dbReference type="EMBL" id="KV009368">
    <property type="protein sequence ID" value="KZV29479.1"/>
    <property type="molecule type" value="Genomic_DNA"/>
</dbReference>
<feature type="domain" description="tRNA nucleotidyltransferase/poly(A) polymerase RNA and SrmB- binding" evidence="1">
    <location>
        <begin position="38"/>
        <end position="97"/>
    </location>
</feature>